<evidence type="ECO:0000256" key="2">
    <source>
        <dbReference type="ARBA" id="ARBA00022801"/>
    </source>
</evidence>
<feature type="domain" description="Mannosylglycerate hydrolase MGH1-like glycoside hydrolase" evidence="5">
    <location>
        <begin position="723"/>
        <end position="889"/>
    </location>
</feature>
<dbReference type="Gene3D" id="1.50.10.10">
    <property type="match status" value="1"/>
</dbReference>
<feature type="region of interest" description="Disordered" evidence="4">
    <location>
        <begin position="1"/>
        <end position="22"/>
    </location>
</feature>
<keyword evidence="3" id="KW-0326">Glycosidase</keyword>
<evidence type="ECO:0000256" key="4">
    <source>
        <dbReference type="SAM" id="MobiDB-lite"/>
    </source>
</evidence>
<accession>A0ABS1I350</accession>
<dbReference type="PANTHER" id="PTHR10412:SF11">
    <property type="entry name" value="MANNOSYL-OLIGOSACCHARIDE GLUCOSIDASE"/>
    <property type="match status" value="1"/>
</dbReference>
<comment type="similarity">
    <text evidence="1">Belongs to the glycosyl hydrolase 63 family.</text>
</comment>
<gene>
    <name evidence="6" type="ORF">JJL56_21845</name>
</gene>
<organism evidence="6 7">
    <name type="scientific">Azospirillum aestuarii</name>
    <dbReference type="NCBI Taxonomy" id="2802052"/>
    <lineage>
        <taxon>Bacteria</taxon>
        <taxon>Pseudomonadati</taxon>
        <taxon>Pseudomonadota</taxon>
        <taxon>Alphaproteobacteria</taxon>
        <taxon>Rhodospirillales</taxon>
        <taxon>Azospirillaceae</taxon>
        <taxon>Azospirillum</taxon>
    </lineage>
</organism>
<evidence type="ECO:0000259" key="5">
    <source>
        <dbReference type="Pfam" id="PF22422"/>
    </source>
</evidence>
<keyword evidence="7" id="KW-1185">Reference proteome</keyword>
<dbReference type="InterPro" id="IPR054491">
    <property type="entry name" value="MGH1-like_GH"/>
</dbReference>
<dbReference type="Proteomes" id="UP000654452">
    <property type="component" value="Unassembled WGS sequence"/>
</dbReference>
<comment type="caution">
    <text evidence="6">The sequence shown here is derived from an EMBL/GenBank/DDBJ whole genome shotgun (WGS) entry which is preliminary data.</text>
</comment>
<dbReference type="SUPFAM" id="SSF48208">
    <property type="entry name" value="Six-hairpin glycosidases"/>
    <property type="match status" value="1"/>
</dbReference>
<dbReference type="InterPro" id="IPR004888">
    <property type="entry name" value="Glycoside_hydrolase_63"/>
</dbReference>
<evidence type="ECO:0000256" key="3">
    <source>
        <dbReference type="ARBA" id="ARBA00023295"/>
    </source>
</evidence>
<protein>
    <submittedName>
        <fullName evidence="6">Glucosidase</fullName>
    </submittedName>
</protein>
<evidence type="ECO:0000313" key="7">
    <source>
        <dbReference type="Proteomes" id="UP000654452"/>
    </source>
</evidence>
<name>A0ABS1I350_9PROT</name>
<sequence length="929" mass="106120">MNDPAREGEMPDRGERLEGGRTAEQVRLDQAREQGVPWKMWGPYLSERQWGTVREDYSEHGDAWNHFPHDHARSRAYRWGEDGLAGISDDRQRLCFALALWNGRDPILKERLFGLTNGESNHGEDVKEYYYYLDSTPTHSYMKYLYKYPQAEFPYNDLVETSRRRSRQDLEYELLDTGVFGQDRYFDVFVEYAKASPEQILIEITIHNRGPEAADLHVLPTLWWRNQWSRDDGSEDTARKPTLREAVPGRRIAALDPEEGEKALHCDGGPELLFTGNETNRQRLYGVPNRTPYVKDGIDACVVRGQAEAVNPDKSGTKAAAHYRLTLAPGGSRTIRLRLDADKMAGEAAGDDVFGTAFTDLFDARRREADAFYAFLTPPSFSADEALVFRQALAGMLWSKQYYEYDVGTWLKQHGANPFAAARRIGPRNSQWHHMHNADIVSMPDKWEYPWYAAWDLAFHVLALTLVDPDFGKQQLELMLRERYLHPNGQIPAYEWNFGDVNPPVHAWATIFTYRLLKPRGDEADRRWLEQTFHKLLLNFTWWVNRKDREGRNVFEGGFLGLDNIGVFDRSAPLPTGGCLEQADGTAWMALFSLNMLEIAAELTKTDPLHADMAVKFAEHFLWIASAMTRIGDDTGMWDEEDGFFYDVLRLPDGRTERLKVRSLVGLLPLCAVCVFDGDVLAEHPDIARRFHSFLDDRPELVGAMHDPRQIGFGGRRLGAILNEGRLRRVLTRMLDEREFLSPYGIRSMSRHHADHPYVFVVGGEEFRVPYLPAESDSGMFGGNSNWRGPIWMPINALIVRGLLQYYAYFGNGFLIECPTGSGTMMNLYEVARDISRRLESIFLRDERGNRPVFGGARTFQQDPHWKDHILFYEYFHGDIGAGMGASHQTGWTGVVARLMHVFATTTADGFLDSAKGAHADRAVHEQHV</sequence>
<reference evidence="6 7" key="1">
    <citation type="submission" date="2021-01" db="EMBL/GenBank/DDBJ databases">
        <title>Azospirillum sp. YIM DDC1 draft genome.</title>
        <authorList>
            <person name="Wang Y.-X."/>
        </authorList>
    </citation>
    <scope>NUCLEOTIDE SEQUENCE [LARGE SCALE GENOMIC DNA]</scope>
    <source>
        <strain evidence="6 7">YIM DDC1</strain>
    </source>
</reference>
<keyword evidence="2" id="KW-0378">Hydrolase</keyword>
<dbReference type="Pfam" id="PF22422">
    <property type="entry name" value="MGH1-like_GH"/>
    <property type="match status" value="2"/>
</dbReference>
<feature type="domain" description="Mannosylglycerate hydrolase MGH1-like glycoside hydrolase" evidence="5">
    <location>
        <begin position="449"/>
        <end position="554"/>
    </location>
</feature>
<dbReference type="InterPro" id="IPR012341">
    <property type="entry name" value="6hp_glycosidase-like_sf"/>
</dbReference>
<evidence type="ECO:0000256" key="1">
    <source>
        <dbReference type="ARBA" id="ARBA00010833"/>
    </source>
</evidence>
<dbReference type="PANTHER" id="PTHR10412">
    <property type="entry name" value="MANNOSYL-OLIGOSACCHARIDE GLUCOSIDASE"/>
    <property type="match status" value="1"/>
</dbReference>
<evidence type="ECO:0000313" key="6">
    <source>
        <dbReference type="EMBL" id="MBK4721503.1"/>
    </source>
</evidence>
<dbReference type="EMBL" id="JAEPIV010000015">
    <property type="protein sequence ID" value="MBK4721503.1"/>
    <property type="molecule type" value="Genomic_DNA"/>
</dbReference>
<dbReference type="InterPro" id="IPR008928">
    <property type="entry name" value="6-hairpin_glycosidase_sf"/>
</dbReference>
<proteinExistence type="inferred from homology"/>